<dbReference type="InterPro" id="IPR036705">
    <property type="entry name" value="Ribosyl_crysJ1_sf"/>
</dbReference>
<feature type="binding site" evidence="3">
    <location>
        <position position="527"/>
    </location>
    <ligand>
        <name>Mg(2+)</name>
        <dbReference type="ChEBI" id="CHEBI:18420"/>
        <label>1</label>
    </ligand>
</feature>
<keyword evidence="1" id="KW-0433">Leucine-rich repeat</keyword>
<dbReference type="AlphaFoldDB" id="A0A9Q0LGT1"/>
<feature type="binding site" evidence="3">
    <location>
        <position position="526"/>
    </location>
    <ligand>
        <name>Mg(2+)</name>
        <dbReference type="ChEBI" id="CHEBI:18420"/>
        <label>1</label>
    </ligand>
</feature>
<dbReference type="OrthoDB" id="2021138at2759"/>
<evidence type="ECO:0000256" key="3">
    <source>
        <dbReference type="PIRSR" id="PIRSR605502-1"/>
    </source>
</evidence>
<dbReference type="SMART" id="SM00365">
    <property type="entry name" value="LRR_SD22"/>
    <property type="match status" value="7"/>
</dbReference>
<dbReference type="Pfam" id="PF13855">
    <property type="entry name" value="LRR_8"/>
    <property type="match status" value="2"/>
</dbReference>
<dbReference type="InterPro" id="IPR003591">
    <property type="entry name" value="Leu-rich_rpt_typical-subtyp"/>
</dbReference>
<dbReference type="InterPro" id="IPR032675">
    <property type="entry name" value="LRR_dom_sf"/>
</dbReference>
<dbReference type="SUPFAM" id="SSF101478">
    <property type="entry name" value="ADP-ribosylglycohydrolase"/>
    <property type="match status" value="1"/>
</dbReference>
<dbReference type="Pfam" id="PF03747">
    <property type="entry name" value="ADP_ribosyl_GH"/>
    <property type="match status" value="1"/>
</dbReference>
<dbReference type="Proteomes" id="UP001149090">
    <property type="component" value="Unassembled WGS sequence"/>
</dbReference>
<keyword evidence="5" id="KW-1185">Reference proteome</keyword>
<keyword evidence="3" id="KW-0460">Magnesium</keyword>
<gene>
    <name evidence="4" type="ORF">M0811_01436</name>
</gene>
<organism evidence="4 5">
    <name type="scientific">Anaeramoeba ignava</name>
    <name type="common">Anaerobic marine amoeba</name>
    <dbReference type="NCBI Taxonomy" id="1746090"/>
    <lineage>
        <taxon>Eukaryota</taxon>
        <taxon>Metamonada</taxon>
        <taxon>Anaeramoebidae</taxon>
        <taxon>Anaeramoeba</taxon>
    </lineage>
</organism>
<dbReference type="GO" id="GO:0046872">
    <property type="term" value="F:metal ion binding"/>
    <property type="evidence" value="ECO:0007669"/>
    <property type="project" value="UniProtKB-KW"/>
</dbReference>
<feature type="binding site" evidence="3">
    <location>
        <position position="525"/>
    </location>
    <ligand>
        <name>Mg(2+)</name>
        <dbReference type="ChEBI" id="CHEBI:18420"/>
        <label>1</label>
    </ligand>
</feature>
<evidence type="ECO:0000256" key="2">
    <source>
        <dbReference type="ARBA" id="ARBA00022737"/>
    </source>
</evidence>
<evidence type="ECO:0000313" key="5">
    <source>
        <dbReference type="Proteomes" id="UP001149090"/>
    </source>
</evidence>
<evidence type="ECO:0000256" key="1">
    <source>
        <dbReference type="ARBA" id="ARBA00022614"/>
    </source>
</evidence>
<dbReference type="InterPro" id="IPR001611">
    <property type="entry name" value="Leu-rich_rpt"/>
</dbReference>
<dbReference type="SMART" id="SM00369">
    <property type="entry name" value="LRR_TYP"/>
    <property type="match status" value="8"/>
</dbReference>
<dbReference type="EMBL" id="JAPDFW010000081">
    <property type="protein sequence ID" value="KAJ5072421.1"/>
    <property type="molecule type" value="Genomic_DNA"/>
</dbReference>
<keyword evidence="3" id="KW-0479">Metal-binding</keyword>
<proteinExistence type="predicted"/>
<comment type="cofactor">
    <cofactor evidence="3">
        <name>Mg(2+)</name>
        <dbReference type="ChEBI" id="CHEBI:18420"/>
    </cofactor>
    <text evidence="3">Binds 2 magnesium ions per subunit.</text>
</comment>
<feature type="binding site" evidence="3">
    <location>
        <position position="755"/>
    </location>
    <ligand>
        <name>Mg(2+)</name>
        <dbReference type="ChEBI" id="CHEBI:18420"/>
        <label>1</label>
    </ligand>
</feature>
<dbReference type="InterPro" id="IPR050792">
    <property type="entry name" value="ADP-ribosylglycohydrolase"/>
</dbReference>
<dbReference type="PROSITE" id="PS51450">
    <property type="entry name" value="LRR"/>
    <property type="match status" value="3"/>
</dbReference>
<dbReference type="SUPFAM" id="SSF52058">
    <property type="entry name" value="L domain-like"/>
    <property type="match status" value="1"/>
</dbReference>
<accession>A0A9Q0LGT1</accession>
<evidence type="ECO:0000313" key="4">
    <source>
        <dbReference type="EMBL" id="KAJ5072421.1"/>
    </source>
</evidence>
<dbReference type="PANTHER" id="PTHR16222">
    <property type="entry name" value="ADP-RIBOSYLGLYCOHYDROLASE"/>
    <property type="match status" value="1"/>
</dbReference>
<dbReference type="InterPro" id="IPR005502">
    <property type="entry name" value="Ribosyl_crysJ1"/>
</dbReference>
<dbReference type="Gene3D" id="1.10.4080.10">
    <property type="entry name" value="ADP-ribosylation/Crystallin J1"/>
    <property type="match status" value="1"/>
</dbReference>
<keyword evidence="2" id="KW-0677">Repeat</keyword>
<comment type="caution">
    <text evidence="4">The sequence shown here is derived from an EMBL/GenBank/DDBJ whole genome shotgun (WGS) entry which is preliminary data.</text>
</comment>
<dbReference type="Gene3D" id="3.80.10.10">
    <property type="entry name" value="Ribonuclease Inhibitor"/>
    <property type="match status" value="3"/>
</dbReference>
<feature type="binding site" evidence="3">
    <location>
        <position position="754"/>
    </location>
    <ligand>
        <name>Mg(2+)</name>
        <dbReference type="ChEBI" id="CHEBI:18420"/>
        <label>1</label>
    </ligand>
</feature>
<protein>
    <submittedName>
        <fullName evidence="4">ADP-ribosylglycohydrolase</fullName>
    </submittedName>
</protein>
<reference evidence="4" key="1">
    <citation type="submission" date="2022-10" db="EMBL/GenBank/DDBJ databases">
        <title>Novel sulphate-reducing endosymbionts in the free-living metamonad Anaeramoeba.</title>
        <authorList>
            <person name="Jerlstrom-Hultqvist J."/>
            <person name="Cepicka I."/>
            <person name="Gallot-Lavallee L."/>
            <person name="Salas-Leiva D."/>
            <person name="Curtis B.A."/>
            <person name="Zahonova K."/>
            <person name="Pipaliya S."/>
            <person name="Dacks J."/>
            <person name="Roger A.J."/>
        </authorList>
    </citation>
    <scope>NUCLEOTIDE SEQUENCE</scope>
    <source>
        <strain evidence="4">BMAN</strain>
    </source>
</reference>
<name>A0A9Q0LGT1_ANAIG</name>
<feature type="binding site" evidence="3">
    <location>
        <position position="752"/>
    </location>
    <ligand>
        <name>Mg(2+)</name>
        <dbReference type="ChEBI" id="CHEBI:18420"/>
        <label>1</label>
    </ligand>
</feature>
<dbReference type="PANTHER" id="PTHR16222:SF40">
    <property type="entry name" value="ADP-RIBOSYLGLYCOHYDROLASE"/>
    <property type="match status" value="1"/>
</dbReference>
<sequence length="799" mass="92508">MGNSEPKDSGKEVKIKYKTNEKNEIINVDLSRIGKTKIPIEICNEIISHKPPIQILNLGFNQLSSHQIFFDLIFKLKELRVLKINNNFFSSLPKGLTENLPKLEILDISNNSLSQFDEESNFPNLTHFYARRSSLSIIPDCILNSTNIRFIDLKKNSIYELSKNFENLTNLEHINLSSNRIQKVELNLKKLSKLQTLNLAYNSISNFRISEDDENQLSEIDLSHNRFNSFPKSILSLKKIKKLDLSDNEVSIPDEIQQLTSLEILRWNSNKISTIPKNIANLKDNLKELWLRYNPFREFPKELLELKSINLLDLTGTKLKEIPDEISTQLPNLERIYLAYNQLKEIPNGLKKLQKPLKRIWLDNNPMNENDTKIVESGMKKLLNYLFPLRKEEEKEIIIENSNNSNNLDEKQEIIIENSNDSNEKNEIIIDSNEKKDIIINLDEKDEKNESFIVMPKNATKLSIEELKDKIRGTIIGNCIGDAVGLATEFLDKYTSSYNYDFEYFDYEKFLNDGHRSAWIEGDWTDDSDQMLLILDGILANKGKVIEQDFAKRLVHWIENGFREVGDSDWNGSWRYCLHLLLNRLDFWKIHIHVQKTFGKEMNKNAAANGAVMRTSVLGIPNFHDLQIVHQNALKIGKVTHYDSRCRASCIATTSAIALMLQGEDDIQKIIQKSIEFGEKEFEQKEYENESRLKAFQEYMNMKSWSELKLDEPRKIGYTLKAVGSGFFALRSLEEPEDFSQLLTEMTMEAGDADTNGAVVGALLGCRIGYSKIPEQWKRMPHLNWVNYKIDQLFKLMKI</sequence>